<comment type="caution">
    <text evidence="1">The sequence shown here is derived from an EMBL/GenBank/DDBJ whole genome shotgun (WGS) entry which is preliminary data.</text>
</comment>
<name>A0ABV6BUX4_9FLAO</name>
<reference evidence="1 2" key="1">
    <citation type="submission" date="2024-09" db="EMBL/GenBank/DDBJ databases">
        <authorList>
            <person name="Sun Q."/>
            <person name="Mori K."/>
        </authorList>
    </citation>
    <scope>NUCLEOTIDE SEQUENCE [LARGE SCALE GENOMIC DNA]</scope>
    <source>
        <strain evidence="1 2">CGMCC 1.12926</strain>
    </source>
</reference>
<dbReference type="EMBL" id="JBHLYW010000021">
    <property type="protein sequence ID" value="MFC0079240.1"/>
    <property type="molecule type" value="Genomic_DNA"/>
</dbReference>
<dbReference type="SUPFAM" id="SSF63829">
    <property type="entry name" value="Calcium-dependent phosphotriesterase"/>
    <property type="match status" value="1"/>
</dbReference>
<keyword evidence="2" id="KW-1185">Reference proteome</keyword>
<dbReference type="SUPFAM" id="SSF101898">
    <property type="entry name" value="NHL repeat"/>
    <property type="match status" value="1"/>
</dbReference>
<evidence type="ECO:0000313" key="2">
    <source>
        <dbReference type="Proteomes" id="UP001589734"/>
    </source>
</evidence>
<accession>A0ABV6BUX4</accession>
<dbReference type="Pfam" id="PF17164">
    <property type="entry name" value="DUF5122"/>
    <property type="match status" value="11"/>
</dbReference>
<evidence type="ECO:0000313" key="1">
    <source>
        <dbReference type="EMBL" id="MFC0079240.1"/>
    </source>
</evidence>
<dbReference type="PANTHER" id="PTHR31778:SF2">
    <property type="entry name" value="BUD SITE SELECTION PROTEIN RAX2"/>
    <property type="match status" value="1"/>
</dbReference>
<sequence length="1256" mass="136166">MDASFNTFDDGLSGDGFDNAVRALVLQPDGNMIVGGDFLSLNGSPVSYLSRLKPDGTIDENFLTGSGISGKVYAIYLMSDGKILVGGSFTSFNGHNTGRLVRLNADGSYDASFNSNIGATTGIIYDIAVQSDGKIVIVGSFTKYNNVTVNRIARIFPDGTLDTSFSTGTGSSLNVTSVKTLSDGKVIIGGNFSSFNGNTVNRIARLNSNGSVDFSFNIGIGFNDDVNAIEIQSDGKIVVGGNFTDFNGITANRIIRLNADGTRDSSFNTGSGFSKEGIQVLKIDLEGNMMAGGSFTGFYNGIDVNRVVFLNPDGEIRTNFDIGSGPASASVFALAFDDENSWFIGGSFSIFDGVNQGRLAKVDSEGEHDISYLAAGVGFDNSVLDILPLENGKIIAAGSFKKFNNNPVSRIACLLEDGTLDPGFNTSSNGADNFIKALIKQSDGKIIAAGNFLKYNNISSSRIVRILSDGSIDASFNIGKGFNNQVYCMALQSDGKIIAGGNFASYNGIASGKIVRILPDGSRDSSFNPGSGADGIIQSVIVQPDGKILVGGNFSNFNGIEHLKLVRLNSDGSIDSSFNVGFGFDKYVYAMALQPDGKIMVGGNFLTFNKTSQKRIVRLNADGSLDASFDSGIGFSKGDVRSIFIQPDNRIIIGGTFSGTYKSSPSLRLIRVMQNGTYDSSFSVALNNTLYSMRISADYRLVIGGSFNSVSGISKHRIAKLRLCLDSTVWDGSNWSNGFPSGGKEVVFKENFPSLTSANVCSCTIENQKTVTLLSGNSLGIEFSYGGSGTLILENSASLYQSDDDMVNTGVIHLKRKTQPVLRYDFTYWSSPVNHQKLIDLSPNTLVDKYCSYNSVLEKWKIELPENVMAVGKGYIIRAPQNFSSTQRSIFEAVFKGVPNNGKVEINFEVPDNNYLIGNPYPSAIDASLFLKKNALKTKGALYFWTHNTPITHNNYTADDYAVYNLLGGTSTRPALSSGINDSEPDGTIAAGQSFFIKSNTSGTIEFNNSMRIPGRNGSFFKSSKNEINTGTDEKHRAWINLENTEGIFKQILVGYTPDASNSFDLLYDAEDMNANAAADFYSLVDQTKLVIQGRAMATVENDTIVLGFNTILKGNFSLKLDHQDGFFNTTDLYLEDRDLKIIHNLTQSPYNFNSEAGTFNKRFILRFQSEFLHTTNHLANNDNIFVAVNKNVITVESQNQNIKKVTIYDVSGNKLYTAIGLKNKIRIEDLRSSHQVLLLKILLDDETVQIKKIIF</sequence>
<organism evidence="1 2">
    <name type="scientific">Flavobacterium procerum</name>
    <dbReference type="NCBI Taxonomy" id="1455569"/>
    <lineage>
        <taxon>Bacteria</taxon>
        <taxon>Pseudomonadati</taxon>
        <taxon>Bacteroidota</taxon>
        <taxon>Flavobacteriia</taxon>
        <taxon>Flavobacteriales</taxon>
        <taxon>Flavobacteriaceae</taxon>
        <taxon>Flavobacterium</taxon>
    </lineage>
</organism>
<proteinExistence type="predicted"/>
<gene>
    <name evidence="1" type="ORF">ACFFLS_19490</name>
</gene>
<protein>
    <submittedName>
        <fullName evidence="1">Calcium-binding protein</fullName>
    </submittedName>
</protein>
<dbReference type="InterPro" id="IPR013431">
    <property type="entry name" value="Delta_60_rpt"/>
</dbReference>
<dbReference type="PANTHER" id="PTHR31778">
    <property type="entry name" value="BUD SITE SELECTION PROTEIN RAX2"/>
    <property type="match status" value="1"/>
</dbReference>
<dbReference type="Proteomes" id="UP001589734">
    <property type="component" value="Unassembled WGS sequence"/>
</dbReference>
<dbReference type="Gene3D" id="2.80.10.50">
    <property type="match status" value="6"/>
</dbReference>
<dbReference type="RefSeq" id="WP_379683935.1">
    <property type="nucleotide sequence ID" value="NZ_JBHLYW010000021.1"/>
</dbReference>
<dbReference type="NCBIfam" id="TIGR02608">
    <property type="entry name" value="delta_60_rpt"/>
    <property type="match status" value="11"/>
</dbReference>